<dbReference type="InterPro" id="IPR046347">
    <property type="entry name" value="bZIP_sf"/>
</dbReference>
<dbReference type="EMBL" id="JARJLG010000201">
    <property type="protein sequence ID" value="KAJ7728932.1"/>
    <property type="molecule type" value="Genomic_DNA"/>
</dbReference>
<feature type="compositionally biased region" description="Pro residues" evidence="1">
    <location>
        <begin position="155"/>
        <end position="165"/>
    </location>
</feature>
<dbReference type="PROSITE" id="PS00036">
    <property type="entry name" value="BZIP_BASIC"/>
    <property type="match status" value="1"/>
</dbReference>
<name>A0AAD7MSL4_9AGAR</name>
<gene>
    <name evidence="3" type="ORF">DFH07DRAFT_850628</name>
</gene>
<feature type="compositionally biased region" description="Polar residues" evidence="1">
    <location>
        <begin position="71"/>
        <end position="82"/>
    </location>
</feature>
<feature type="region of interest" description="Disordered" evidence="1">
    <location>
        <begin position="1"/>
        <end position="178"/>
    </location>
</feature>
<protein>
    <recommendedName>
        <fullName evidence="2">BZIP domain-containing protein</fullName>
    </recommendedName>
</protein>
<comment type="caution">
    <text evidence="3">The sequence shown here is derived from an EMBL/GenBank/DDBJ whole genome shotgun (WGS) entry which is preliminary data.</text>
</comment>
<dbReference type="Gene3D" id="3.30.160.60">
    <property type="entry name" value="Classic Zinc Finger"/>
    <property type="match status" value="1"/>
</dbReference>
<sequence length="522" mass="56781">MIMDFEDSKNLSWAQSSSAQSSSMAGQISPMLSDEYDYEESPLTLDSRQRQHNQVPPPTIPSSTPPHVAISVSSYNNYTTQRQDVRSVLNPSASFTPPSPAPRSHGFPPTPLESPLSSFPASHHAPINTNSTRPRTSQVFASTHDLAAHYGIPQNLPPPPRPLPRQQPAQKQSSPLFDFDSIRNNYLKMLSEKPTDPDTAAADTATVSPGDLAGADPMQAIHDLLASPEFQNGGDSFDPTSPLFDDAASPLFDDAQTFDVDAYLTSPMETPYDDFATSPADDSPFSDFLTTPVLPSASDSDMLTGPLIEDVGYGDNMSLFGGLSAYPTYEISAAPKPPAATQLYTISPSTPPLDSIDPTTTVFPPKSTKSAPPPSYETFNPRKRPTATGTRKNLKPESLIPLEAPTQKRTYATPSATSRKAMPAIFAQKKRLHSVAFSGDGGDDEELGELSPTASEAEIIEHKRRQNTLAARKSRKRKLEHQKMLEDRVEVLEGDVERWKTCAKLAQEMLQANGIAFSFDDD</sequence>
<dbReference type="Pfam" id="PF00170">
    <property type="entry name" value="bZIP_1"/>
    <property type="match status" value="1"/>
</dbReference>
<dbReference type="InterPro" id="IPR004827">
    <property type="entry name" value="bZIP"/>
</dbReference>
<feature type="region of interest" description="Disordered" evidence="1">
    <location>
        <begin position="349"/>
        <end position="392"/>
    </location>
</feature>
<evidence type="ECO:0000259" key="2">
    <source>
        <dbReference type="PROSITE" id="PS00036"/>
    </source>
</evidence>
<organism evidence="3 4">
    <name type="scientific">Mycena maculata</name>
    <dbReference type="NCBI Taxonomy" id="230809"/>
    <lineage>
        <taxon>Eukaryota</taxon>
        <taxon>Fungi</taxon>
        <taxon>Dikarya</taxon>
        <taxon>Basidiomycota</taxon>
        <taxon>Agaricomycotina</taxon>
        <taxon>Agaricomycetes</taxon>
        <taxon>Agaricomycetidae</taxon>
        <taxon>Agaricales</taxon>
        <taxon>Marasmiineae</taxon>
        <taxon>Mycenaceae</taxon>
        <taxon>Mycena</taxon>
    </lineage>
</organism>
<dbReference type="SMART" id="SM00338">
    <property type="entry name" value="BRLZ"/>
    <property type="match status" value="1"/>
</dbReference>
<keyword evidence="4" id="KW-1185">Reference proteome</keyword>
<evidence type="ECO:0000313" key="4">
    <source>
        <dbReference type="Proteomes" id="UP001215280"/>
    </source>
</evidence>
<dbReference type="SUPFAM" id="SSF57959">
    <property type="entry name" value="Leucine zipper domain"/>
    <property type="match status" value="1"/>
</dbReference>
<feature type="compositionally biased region" description="Pro residues" evidence="1">
    <location>
        <begin position="55"/>
        <end position="64"/>
    </location>
</feature>
<reference evidence="3" key="1">
    <citation type="submission" date="2023-03" db="EMBL/GenBank/DDBJ databases">
        <title>Massive genome expansion in bonnet fungi (Mycena s.s.) driven by repeated elements and novel gene families across ecological guilds.</title>
        <authorList>
            <consortium name="Lawrence Berkeley National Laboratory"/>
            <person name="Harder C.B."/>
            <person name="Miyauchi S."/>
            <person name="Viragh M."/>
            <person name="Kuo A."/>
            <person name="Thoen E."/>
            <person name="Andreopoulos B."/>
            <person name="Lu D."/>
            <person name="Skrede I."/>
            <person name="Drula E."/>
            <person name="Henrissat B."/>
            <person name="Morin E."/>
            <person name="Kohler A."/>
            <person name="Barry K."/>
            <person name="LaButti K."/>
            <person name="Morin E."/>
            <person name="Salamov A."/>
            <person name="Lipzen A."/>
            <person name="Mereny Z."/>
            <person name="Hegedus B."/>
            <person name="Baldrian P."/>
            <person name="Stursova M."/>
            <person name="Weitz H."/>
            <person name="Taylor A."/>
            <person name="Grigoriev I.V."/>
            <person name="Nagy L.G."/>
            <person name="Martin F."/>
            <person name="Kauserud H."/>
        </authorList>
    </citation>
    <scope>NUCLEOTIDE SEQUENCE</scope>
    <source>
        <strain evidence="3">CBHHK188m</strain>
    </source>
</reference>
<feature type="domain" description="BZIP" evidence="2">
    <location>
        <begin position="463"/>
        <end position="477"/>
    </location>
</feature>
<proteinExistence type="predicted"/>
<accession>A0AAD7MSL4</accession>
<feature type="compositionally biased region" description="Low complexity" evidence="1">
    <location>
        <begin position="12"/>
        <end position="29"/>
    </location>
</feature>
<dbReference type="Proteomes" id="UP001215280">
    <property type="component" value="Unassembled WGS sequence"/>
</dbReference>
<dbReference type="CDD" id="cd12193">
    <property type="entry name" value="bZIP_GCN4"/>
    <property type="match status" value="1"/>
</dbReference>
<feature type="compositionally biased region" description="Polar residues" evidence="1">
    <location>
        <begin position="127"/>
        <end position="141"/>
    </location>
</feature>
<dbReference type="GO" id="GO:0003700">
    <property type="term" value="F:DNA-binding transcription factor activity"/>
    <property type="evidence" value="ECO:0007669"/>
    <property type="project" value="InterPro"/>
</dbReference>
<evidence type="ECO:0000256" key="1">
    <source>
        <dbReference type="SAM" id="MobiDB-lite"/>
    </source>
</evidence>
<evidence type="ECO:0000313" key="3">
    <source>
        <dbReference type="EMBL" id="KAJ7728932.1"/>
    </source>
</evidence>
<dbReference type="AlphaFoldDB" id="A0AAD7MSL4"/>